<keyword evidence="5" id="KW-1185">Reference proteome</keyword>
<name>A0ABY2IJQ8_9MICO</name>
<dbReference type="EMBL" id="SOFS01000034">
    <property type="protein sequence ID" value="TFC18337.1"/>
    <property type="molecule type" value="Genomic_DNA"/>
</dbReference>
<feature type="region of interest" description="Disordered" evidence="1">
    <location>
        <begin position="62"/>
        <end position="91"/>
    </location>
</feature>
<organism evidence="4 5">
    <name type="scientific">Cryobacterium glucosi</name>
    <dbReference type="NCBI Taxonomy" id="1259175"/>
    <lineage>
        <taxon>Bacteria</taxon>
        <taxon>Bacillati</taxon>
        <taxon>Actinomycetota</taxon>
        <taxon>Actinomycetes</taxon>
        <taxon>Micrococcales</taxon>
        <taxon>Microbacteriaceae</taxon>
        <taxon>Cryobacterium</taxon>
    </lineage>
</organism>
<dbReference type="InterPro" id="IPR025326">
    <property type="entry name" value="DUF4232"/>
</dbReference>
<proteinExistence type="predicted"/>
<keyword evidence="2" id="KW-0732">Signal</keyword>
<feature type="domain" description="DUF4232" evidence="3">
    <location>
        <begin position="93"/>
        <end position="229"/>
    </location>
</feature>
<comment type="caution">
    <text evidence="4">The sequence shown here is derived from an EMBL/GenBank/DDBJ whole genome shotgun (WGS) entry which is preliminary data.</text>
</comment>
<dbReference type="RefSeq" id="WP_134561972.1">
    <property type="nucleotide sequence ID" value="NZ_SOFS01000034.1"/>
</dbReference>
<evidence type="ECO:0000259" key="3">
    <source>
        <dbReference type="Pfam" id="PF14016"/>
    </source>
</evidence>
<feature type="chain" id="PRO_5045778156" evidence="2">
    <location>
        <begin position="38"/>
        <end position="236"/>
    </location>
</feature>
<evidence type="ECO:0000256" key="1">
    <source>
        <dbReference type="SAM" id="MobiDB-lite"/>
    </source>
</evidence>
<reference evidence="4 5" key="1">
    <citation type="submission" date="2019-03" db="EMBL/GenBank/DDBJ databases">
        <title>Genomics of glacier-inhabiting Cryobacterium strains.</title>
        <authorList>
            <person name="Liu Q."/>
            <person name="Xin Y.-H."/>
        </authorList>
    </citation>
    <scope>NUCLEOTIDE SEQUENCE [LARGE SCALE GENOMIC DNA]</scope>
    <source>
        <strain evidence="4 5">MDB1-5</strain>
    </source>
</reference>
<feature type="compositionally biased region" description="Low complexity" evidence="1">
    <location>
        <begin position="62"/>
        <end position="81"/>
    </location>
</feature>
<sequence length="236" mass="23187">MTGSRVEGARRGTSRGTGRRMAAALGAAALLCTTLSACGTAAPSPTASATASASASASASAVPTATGAPTGTPSGSPTAVPTPTPGDDVPAACSADALGATLASRPMDSGMSSFYWDLTLTNTGSQACTVQGYPGVRLVNAVTGALLGPAAAHERYPTVTEAAVELAPGASAYSLLHLNQAGAYTCTLVAVTELDVTPPGTDVPRRVTTPNPIQGCDDPLIGLVKVGPFAPASLVY</sequence>
<protein>
    <submittedName>
        <fullName evidence="4">DUF4232 domain-containing protein</fullName>
    </submittedName>
</protein>
<feature type="signal peptide" evidence="2">
    <location>
        <begin position="1"/>
        <end position="37"/>
    </location>
</feature>
<evidence type="ECO:0000313" key="5">
    <source>
        <dbReference type="Proteomes" id="UP000297604"/>
    </source>
</evidence>
<evidence type="ECO:0000256" key="2">
    <source>
        <dbReference type="SAM" id="SignalP"/>
    </source>
</evidence>
<dbReference type="Pfam" id="PF14016">
    <property type="entry name" value="DUF4232"/>
    <property type="match status" value="1"/>
</dbReference>
<dbReference type="Proteomes" id="UP000297604">
    <property type="component" value="Unassembled WGS sequence"/>
</dbReference>
<accession>A0ABY2IJQ8</accession>
<evidence type="ECO:0000313" key="4">
    <source>
        <dbReference type="EMBL" id="TFC18337.1"/>
    </source>
</evidence>
<gene>
    <name evidence="4" type="ORF">E3O46_14750</name>
</gene>